<dbReference type="Pfam" id="PF00419">
    <property type="entry name" value="Fimbrial"/>
    <property type="match status" value="1"/>
</dbReference>
<reference evidence="3 4" key="1">
    <citation type="submission" date="2017-08" db="EMBL/GenBank/DDBJ databases">
        <title>Draft Genome Sequence of Hafnia alvei CITHA-6 Isolated from Raw Bovine Milk.</title>
        <authorList>
            <person name="Culligan E.P."/>
            <person name="Mcsweeney A."/>
            <person name="O'Doherty C."/>
            <person name="Gleeson E."/>
            <person name="O'Riordan D."/>
            <person name="Sleator R.D."/>
        </authorList>
    </citation>
    <scope>NUCLEOTIDE SEQUENCE [LARGE SCALE GENOMIC DNA]</scope>
    <source>
        <strain evidence="3 4">CITHA-6</strain>
    </source>
</reference>
<feature type="domain" description="Fimbrial-type adhesion" evidence="2">
    <location>
        <begin position="211"/>
        <end position="332"/>
    </location>
</feature>
<feature type="signal peptide" evidence="1">
    <location>
        <begin position="1"/>
        <end position="29"/>
    </location>
</feature>
<sequence length="333" mass="36087">MKYALPSKLHGKRLLPLAGLLLASFHASAFDCVESGTNVVDKPPIDIGELAIPANVPDKTKVWESNPITVTAFCDNNTKSNFKDYVTFYFNPKSKSLGQGLKLGVTYEGKDLEQDGQALQVPNGGPVYKKGSGTPTSKTVTVTFRLYIRTDGTPPASGHYQGADEFVVFQLDGSSGINFRPDAKNLKYSLSGLTGARFLSCGAQIKLYPENQNLDFGDIDRTELSSGNVLSKSFTVKAVKEGGCLEDFSLTSQFATTETLLDSTNINLNNGVKLGFLDQDNKAVEFNKYTNFGSMKGITEISKNYTANISMIPGQTIKAGPFVATTIVKVNYY</sequence>
<dbReference type="InterPro" id="IPR008966">
    <property type="entry name" value="Adhesion_dom_sf"/>
</dbReference>
<dbReference type="SUPFAM" id="SSF49401">
    <property type="entry name" value="Bacterial adhesins"/>
    <property type="match status" value="1"/>
</dbReference>
<dbReference type="KEGG" id="hpar:AL518_20205"/>
<evidence type="ECO:0000313" key="4">
    <source>
        <dbReference type="Proteomes" id="UP000218796"/>
    </source>
</evidence>
<proteinExistence type="predicted"/>
<dbReference type="InterPro" id="IPR000259">
    <property type="entry name" value="Adhesion_dom_fimbrial"/>
</dbReference>
<dbReference type="AlphaFoldDB" id="A0A2A2MFR6"/>
<keyword evidence="4" id="KW-1185">Reference proteome</keyword>
<evidence type="ECO:0000313" key="3">
    <source>
        <dbReference type="EMBL" id="PAV97974.1"/>
    </source>
</evidence>
<evidence type="ECO:0000256" key="1">
    <source>
        <dbReference type="SAM" id="SignalP"/>
    </source>
</evidence>
<feature type="chain" id="PRO_5013194957" description="Fimbrial-type adhesion domain-containing protein" evidence="1">
    <location>
        <begin position="30"/>
        <end position="333"/>
    </location>
</feature>
<dbReference type="EMBL" id="NQMS01000001">
    <property type="protein sequence ID" value="PAV97974.1"/>
    <property type="molecule type" value="Genomic_DNA"/>
</dbReference>
<protein>
    <recommendedName>
        <fullName evidence="2">Fimbrial-type adhesion domain-containing protein</fullName>
    </recommendedName>
</protein>
<dbReference type="InterPro" id="IPR036937">
    <property type="entry name" value="Adhesion_dom_fimbrial_sf"/>
</dbReference>
<dbReference type="Gene3D" id="2.60.40.1090">
    <property type="entry name" value="Fimbrial-type adhesion domain"/>
    <property type="match status" value="1"/>
</dbReference>
<gene>
    <name evidence="3" type="ORF">CJD50_00355</name>
</gene>
<keyword evidence="1" id="KW-0732">Signal</keyword>
<accession>A0A2A2MFR6</accession>
<dbReference type="GO" id="GO:0007155">
    <property type="term" value="P:cell adhesion"/>
    <property type="evidence" value="ECO:0007669"/>
    <property type="project" value="InterPro"/>
</dbReference>
<dbReference type="Proteomes" id="UP000218796">
    <property type="component" value="Unassembled WGS sequence"/>
</dbReference>
<comment type="caution">
    <text evidence="3">The sequence shown here is derived from an EMBL/GenBank/DDBJ whole genome shotgun (WGS) entry which is preliminary data.</text>
</comment>
<dbReference type="OrthoDB" id="8926940at2"/>
<dbReference type="RefSeq" id="WP_008812562.1">
    <property type="nucleotide sequence ID" value="NZ_CALECD010000057.1"/>
</dbReference>
<evidence type="ECO:0000259" key="2">
    <source>
        <dbReference type="Pfam" id="PF00419"/>
    </source>
</evidence>
<organism evidence="3 4">
    <name type="scientific">Hafnia paralvei</name>
    <dbReference type="NCBI Taxonomy" id="546367"/>
    <lineage>
        <taxon>Bacteria</taxon>
        <taxon>Pseudomonadati</taxon>
        <taxon>Pseudomonadota</taxon>
        <taxon>Gammaproteobacteria</taxon>
        <taxon>Enterobacterales</taxon>
        <taxon>Hafniaceae</taxon>
        <taxon>Hafnia</taxon>
    </lineage>
</organism>
<dbReference type="GO" id="GO:0009289">
    <property type="term" value="C:pilus"/>
    <property type="evidence" value="ECO:0007669"/>
    <property type="project" value="InterPro"/>
</dbReference>
<name>A0A2A2MFR6_9GAMM</name>